<dbReference type="InterPro" id="IPR032675">
    <property type="entry name" value="LRR_dom_sf"/>
</dbReference>
<dbReference type="EMBL" id="MBAD02000125">
    <property type="protein sequence ID" value="RLN71210.1"/>
    <property type="molecule type" value="Genomic_DNA"/>
</dbReference>
<dbReference type="SUPFAM" id="SSF52075">
    <property type="entry name" value="Outer arm dynein light chain 1"/>
    <property type="match status" value="1"/>
</dbReference>
<keyword evidence="3" id="KW-0732">Signal</keyword>
<dbReference type="OrthoDB" id="4062651at2759"/>
<dbReference type="Proteomes" id="UP000277300">
    <property type="component" value="Unassembled WGS sequence"/>
</dbReference>
<accession>A0A3F2RU42</accession>
<dbReference type="InterPro" id="IPR001611">
    <property type="entry name" value="Leu-rich_rpt"/>
</dbReference>
<comment type="caution">
    <text evidence="4">The sequence shown here is derived from an EMBL/GenBank/DDBJ whole genome shotgun (WGS) entry which is preliminary data.</text>
</comment>
<dbReference type="EMBL" id="MBDO02000095">
    <property type="protein sequence ID" value="RLN63469.1"/>
    <property type="molecule type" value="Genomic_DNA"/>
</dbReference>
<name>A0A3F2RU42_9STRA</name>
<feature type="signal peptide" evidence="3">
    <location>
        <begin position="1"/>
        <end position="19"/>
    </location>
</feature>
<evidence type="ECO:0000256" key="1">
    <source>
        <dbReference type="ARBA" id="ARBA00022614"/>
    </source>
</evidence>
<keyword evidence="2" id="KW-0677">Repeat</keyword>
<organism evidence="4 6">
    <name type="scientific">Phytophthora kernoviae</name>
    <dbReference type="NCBI Taxonomy" id="325452"/>
    <lineage>
        <taxon>Eukaryota</taxon>
        <taxon>Sar</taxon>
        <taxon>Stramenopiles</taxon>
        <taxon>Oomycota</taxon>
        <taxon>Peronosporomycetes</taxon>
        <taxon>Peronosporales</taxon>
        <taxon>Peronosporaceae</taxon>
        <taxon>Phytophthora</taxon>
    </lineage>
</organism>
<dbReference type="PANTHER" id="PTHR24366">
    <property type="entry name" value="IG(IMMUNOGLOBULIN) AND LRR(LEUCINE RICH REPEAT) DOMAINS"/>
    <property type="match status" value="1"/>
</dbReference>
<reference evidence="6 7" key="1">
    <citation type="submission" date="2018-07" db="EMBL/GenBank/DDBJ databases">
        <title>Genome sequencing of oomycete isolates from Chile give support for New Zealand origin for Phytophthora kernoviae and make available the first Nothophytophthora sp. genome.</title>
        <authorList>
            <person name="Studholme D.J."/>
            <person name="Sanfuentes E."/>
            <person name="Panda P."/>
            <person name="Hill R."/>
            <person name="Sambles C."/>
            <person name="Grant M."/>
            <person name="Williams N.M."/>
            <person name="Mcdougal R.L."/>
        </authorList>
    </citation>
    <scope>NUCLEOTIDE SEQUENCE [LARGE SCALE GENOMIC DNA]</scope>
    <source>
        <strain evidence="4">Chile6</strain>
        <strain evidence="5">Chile7</strain>
    </source>
</reference>
<proteinExistence type="predicted"/>
<sequence>MRQCAVALALALLLAVCHAVNVGEMEESSCPNVTTVSIYSSSSSNSTTKSTTTSSSSNSVQITSAATCTSSTVKVSTSSTGRRTLDLRKREIAAVESLPRVDIVRLDNNQLQSFATTNNITELYLANNSIPMLTDFTFPDALTVLDIANNDLGDIDGVEFSTSLQYLNLSGNAIGSLNNISFPSSLLHLDMSDSSIASLENLSFPSTVTTLNFSGNPITLIRGVIFPASLTKLALTATAKSTTTTTSVITPEEARALQTGNGGNTVQSASVLQEFEVRQSDADMFEKLSLWDVSTTSTLSCSDSDASPRYVQDTMLCVLSDNEFAANLLRFTDTLK</sequence>
<protein>
    <recommendedName>
        <fullName evidence="8">Leucine-rich repeat-containing N-terminal plant-type domain-containing protein</fullName>
    </recommendedName>
</protein>
<evidence type="ECO:0000256" key="2">
    <source>
        <dbReference type="ARBA" id="ARBA00022737"/>
    </source>
</evidence>
<evidence type="ECO:0008006" key="8">
    <source>
        <dbReference type="Google" id="ProtNLM"/>
    </source>
</evidence>
<gene>
    <name evidence="5" type="ORF">BBJ29_004664</name>
    <name evidence="4" type="ORF">BBP00_00004108</name>
</gene>
<evidence type="ECO:0000313" key="5">
    <source>
        <dbReference type="EMBL" id="RLN71210.1"/>
    </source>
</evidence>
<dbReference type="Gene3D" id="3.80.10.10">
    <property type="entry name" value="Ribonuclease Inhibitor"/>
    <property type="match status" value="1"/>
</dbReference>
<feature type="chain" id="PRO_5036082291" description="Leucine-rich repeat-containing N-terminal plant-type domain-containing protein" evidence="3">
    <location>
        <begin position="20"/>
        <end position="336"/>
    </location>
</feature>
<evidence type="ECO:0000313" key="6">
    <source>
        <dbReference type="Proteomes" id="UP000277300"/>
    </source>
</evidence>
<dbReference type="AlphaFoldDB" id="A0A3F2RU42"/>
<dbReference type="Pfam" id="PF13855">
    <property type="entry name" value="LRR_8"/>
    <property type="match status" value="1"/>
</dbReference>
<dbReference type="PANTHER" id="PTHR24366:SF96">
    <property type="entry name" value="LEUCINE RICH REPEAT CONTAINING 53"/>
    <property type="match status" value="1"/>
</dbReference>
<dbReference type="PROSITE" id="PS51450">
    <property type="entry name" value="LRR"/>
    <property type="match status" value="2"/>
</dbReference>
<evidence type="ECO:0000313" key="7">
    <source>
        <dbReference type="Proteomes" id="UP000284657"/>
    </source>
</evidence>
<evidence type="ECO:0000256" key="3">
    <source>
        <dbReference type="SAM" id="SignalP"/>
    </source>
</evidence>
<keyword evidence="1" id="KW-0433">Leucine-rich repeat</keyword>
<dbReference type="Proteomes" id="UP000284657">
    <property type="component" value="Unassembled WGS sequence"/>
</dbReference>
<evidence type="ECO:0000313" key="4">
    <source>
        <dbReference type="EMBL" id="RLN63469.1"/>
    </source>
</evidence>